<dbReference type="InterPro" id="IPR009072">
    <property type="entry name" value="Histone-fold"/>
</dbReference>
<dbReference type="SUPFAM" id="SSF47113">
    <property type="entry name" value="Histone-fold"/>
    <property type="match status" value="1"/>
</dbReference>
<dbReference type="GO" id="GO:0046982">
    <property type="term" value="F:protein heterodimerization activity"/>
    <property type="evidence" value="ECO:0007669"/>
    <property type="project" value="InterPro"/>
</dbReference>
<comment type="caution">
    <text evidence="1">The sequence shown here is derived from an EMBL/GenBank/DDBJ whole genome shotgun (WGS) entry which is preliminary data.</text>
</comment>
<dbReference type="Proteomes" id="UP001642409">
    <property type="component" value="Unassembled WGS sequence"/>
</dbReference>
<reference evidence="2 3" key="2">
    <citation type="submission" date="2024-07" db="EMBL/GenBank/DDBJ databases">
        <authorList>
            <person name="Akdeniz Z."/>
        </authorList>
    </citation>
    <scope>NUCLEOTIDE SEQUENCE [LARGE SCALE GENOMIC DNA]</scope>
</reference>
<keyword evidence="3" id="KW-1185">Reference proteome</keyword>
<dbReference type="Gene3D" id="1.10.20.10">
    <property type="entry name" value="Histone, subunit A"/>
    <property type="match status" value="1"/>
</dbReference>
<reference evidence="1" key="1">
    <citation type="submission" date="2023-06" db="EMBL/GenBank/DDBJ databases">
        <authorList>
            <person name="Kurt Z."/>
        </authorList>
    </citation>
    <scope>NUCLEOTIDE SEQUENCE</scope>
</reference>
<name>A0AA86NW63_9EUKA</name>
<dbReference type="EMBL" id="CAXDID020000081">
    <property type="protein sequence ID" value="CAL6018808.1"/>
    <property type="molecule type" value="Genomic_DNA"/>
</dbReference>
<protein>
    <submittedName>
        <fullName evidence="1">Histone H3</fullName>
    </submittedName>
    <submittedName>
        <fullName evidence="2">Histone_H3</fullName>
    </submittedName>
</protein>
<dbReference type="AlphaFoldDB" id="A0AA86NW63"/>
<accession>A0AA86NW63</accession>
<gene>
    <name evidence="1" type="ORF">HINF_LOCUS13451</name>
    <name evidence="2" type="ORF">HINF_LOCUS26648</name>
</gene>
<evidence type="ECO:0000313" key="1">
    <source>
        <dbReference type="EMBL" id="CAI9925806.1"/>
    </source>
</evidence>
<evidence type="ECO:0000313" key="2">
    <source>
        <dbReference type="EMBL" id="CAL6018808.1"/>
    </source>
</evidence>
<evidence type="ECO:0000313" key="3">
    <source>
        <dbReference type="Proteomes" id="UP001642409"/>
    </source>
</evidence>
<organism evidence="1">
    <name type="scientific">Hexamita inflata</name>
    <dbReference type="NCBI Taxonomy" id="28002"/>
    <lineage>
        <taxon>Eukaryota</taxon>
        <taxon>Metamonada</taxon>
        <taxon>Diplomonadida</taxon>
        <taxon>Hexamitidae</taxon>
        <taxon>Hexamitinae</taxon>
        <taxon>Hexamita</taxon>
    </lineage>
</organism>
<proteinExistence type="predicted"/>
<dbReference type="EMBL" id="CATOUU010000347">
    <property type="protein sequence ID" value="CAI9925806.1"/>
    <property type="molecule type" value="Genomic_DNA"/>
</dbReference>
<sequence>MAGMNLGTSVSAATRSASKFRAGNNVITLQSVSSCSCSFESMKYCLKYYTQLCAEHFKRVTIMMPDMQLATRVGKRVEPDHKK</sequence>